<dbReference type="PANTHER" id="PTHR12993:SF11">
    <property type="entry name" value="N-ACETYLGLUCOSAMINYL-PHOSPHATIDYLINOSITOL DE-N-ACETYLASE"/>
    <property type="match status" value="1"/>
</dbReference>
<sequence length="848" mass="94255">MPYCNSHTCYISKISGYKQFLLPFIILLINMRLYKIVCVFLLLTSAAWAQTAPRAGIADIKQAFKKLNVLGSVLYVAAHPDDENTRLLAYLAQEKHYRTGYLSLTRGDGGQNLIGNEQSELLGLIRTQELLAARRMDGAEQFFSRANDFGFSKGPDETLKIWDREEVLGDVVWVIRRFKPDVIICRFPTTGEGGHGHHTSSAILAQEAFTAAADPKRFPEQLAYVQPWQAKRLLWNTFNFGAANTTAADQFKIDVGVYNSLLGKGYGEIAAESRSNHKSQGFGSARQRGEAIEYFKTILGDAPHTDLMDGITTTWKRVSGVEGIDANIQIINKEFDENAPEKSVPALVKVLARVEKISGSYWREQKTKELKNLIAACAGLWFEAYSTEASYALGDSISIRSQIINRYSNRVKINSISIAGTTQTLATVVPANQLQTFDSKTIAGKLTQPYWLEMPRSLGSYHIASQQLVGNPENPDLPKVEVEFIVEGKPIRLERRIVYKYVDPVRGEVYRPIEIAPPVTANIDNPVYIFKDNQPQNILVKIKSFTQAAGSIALRAPAGWKISPEKINFTGKKKGDEWTESFAITPAETQPKTDVLQVVTTCNGKDYSMALQRISYEHIPVITLFPPAQAKLVKLDLQTPGKNIGYIAGAGDMVPDALRQVGYKVTLLHEEDMMKGDLSSYDAIVTGVRAYNINDRLIVEQPRLMEYVKNGGNLVIQYNNNAGLVLNNIGPYPFKVVNQRVTDENAKVTILEPKSALLNYPNKITGNDFDGWVQERGLYFVSGADAQYQAVLQMNDPGETPNAGSLITTNYGKGRFTYTSLSFFRQLPAGVPGAFRLFVNLLSKPNIN</sequence>
<dbReference type="CDD" id="cd03143">
    <property type="entry name" value="A4_beta-galactosidase_middle_domain"/>
    <property type="match status" value="1"/>
</dbReference>
<feature type="transmembrane region" description="Helical" evidence="1">
    <location>
        <begin position="20"/>
        <end position="43"/>
    </location>
</feature>
<dbReference type="AlphaFoldDB" id="H1YIF9"/>
<dbReference type="InterPro" id="IPR029062">
    <property type="entry name" value="Class_I_gatase-like"/>
</dbReference>
<dbReference type="SUPFAM" id="SSF52317">
    <property type="entry name" value="Class I glutamine amidotransferase-like"/>
    <property type="match status" value="1"/>
</dbReference>
<keyword evidence="1" id="KW-0812">Transmembrane</keyword>
<dbReference type="SUPFAM" id="SSF102588">
    <property type="entry name" value="LmbE-like"/>
    <property type="match status" value="1"/>
</dbReference>
<accession>H1YIF9</accession>
<evidence type="ECO:0000313" key="2">
    <source>
        <dbReference type="EMBL" id="EHQ27572.1"/>
    </source>
</evidence>
<dbReference type="EMBL" id="CM001403">
    <property type="protein sequence ID" value="EHQ27572.1"/>
    <property type="molecule type" value="Genomic_DNA"/>
</dbReference>
<organism evidence="2 3">
    <name type="scientific">Mucilaginibacter paludis DSM 18603</name>
    <dbReference type="NCBI Taxonomy" id="714943"/>
    <lineage>
        <taxon>Bacteria</taxon>
        <taxon>Pseudomonadati</taxon>
        <taxon>Bacteroidota</taxon>
        <taxon>Sphingobacteriia</taxon>
        <taxon>Sphingobacteriales</taxon>
        <taxon>Sphingobacteriaceae</taxon>
        <taxon>Mucilaginibacter</taxon>
    </lineage>
</organism>
<dbReference type="HOGENOM" id="CLU_347750_0_0_10"/>
<dbReference type="Proteomes" id="UP000002774">
    <property type="component" value="Chromosome"/>
</dbReference>
<keyword evidence="1" id="KW-0472">Membrane</keyword>
<dbReference type="eggNOG" id="COG2120">
    <property type="taxonomic scope" value="Bacteria"/>
</dbReference>
<keyword evidence="3" id="KW-1185">Reference proteome</keyword>
<dbReference type="InterPro" id="IPR024078">
    <property type="entry name" value="LmbE-like_dom_sf"/>
</dbReference>
<dbReference type="GO" id="GO:0016811">
    <property type="term" value="F:hydrolase activity, acting on carbon-nitrogen (but not peptide) bonds, in linear amides"/>
    <property type="evidence" value="ECO:0007669"/>
    <property type="project" value="TreeGrafter"/>
</dbReference>
<reference evidence="2" key="1">
    <citation type="submission" date="2011-09" db="EMBL/GenBank/DDBJ databases">
        <title>The permanent draft genome of Mucilaginibacter paludis DSM 18603.</title>
        <authorList>
            <consortium name="US DOE Joint Genome Institute (JGI-PGF)"/>
            <person name="Lucas S."/>
            <person name="Han J."/>
            <person name="Lapidus A."/>
            <person name="Bruce D."/>
            <person name="Goodwin L."/>
            <person name="Pitluck S."/>
            <person name="Peters L."/>
            <person name="Kyrpides N."/>
            <person name="Mavromatis K."/>
            <person name="Ivanova N."/>
            <person name="Mikhailova N."/>
            <person name="Held B."/>
            <person name="Detter J.C."/>
            <person name="Tapia R."/>
            <person name="Han C."/>
            <person name="Land M."/>
            <person name="Hauser L."/>
            <person name="Markowitz V."/>
            <person name="Cheng J.-F."/>
            <person name="Hugenholtz P."/>
            <person name="Woyke T."/>
            <person name="Wu D."/>
            <person name="Tindall B."/>
            <person name="Brambilla E."/>
            <person name="Klenk H.-P."/>
            <person name="Eisen J.A."/>
        </authorList>
    </citation>
    <scope>NUCLEOTIDE SEQUENCE [LARGE SCALE GENOMIC DNA]</scope>
    <source>
        <strain evidence="2">DSM 18603</strain>
    </source>
</reference>
<dbReference type="Pfam" id="PF02585">
    <property type="entry name" value="PIG-L"/>
    <property type="match status" value="1"/>
</dbReference>
<dbReference type="PANTHER" id="PTHR12993">
    <property type="entry name" value="N-ACETYLGLUCOSAMINYL-PHOSPHATIDYLINOSITOL DE-N-ACETYLASE-RELATED"/>
    <property type="match status" value="1"/>
</dbReference>
<protein>
    <submittedName>
        <fullName evidence="2">LmbE family protein</fullName>
    </submittedName>
</protein>
<evidence type="ECO:0000256" key="1">
    <source>
        <dbReference type="SAM" id="Phobius"/>
    </source>
</evidence>
<dbReference type="InterPro" id="IPR003737">
    <property type="entry name" value="GlcNAc_PI_deacetylase-related"/>
</dbReference>
<dbReference type="Gene3D" id="3.40.50.880">
    <property type="match status" value="1"/>
</dbReference>
<gene>
    <name evidence="2" type="ORF">Mucpa_3473</name>
</gene>
<keyword evidence="1" id="KW-1133">Transmembrane helix</keyword>
<dbReference type="Gene3D" id="3.40.50.10320">
    <property type="entry name" value="LmbE-like"/>
    <property type="match status" value="1"/>
</dbReference>
<proteinExistence type="predicted"/>
<dbReference type="STRING" id="714943.Mucpa_3473"/>
<name>H1YIF9_9SPHI</name>
<evidence type="ECO:0000313" key="3">
    <source>
        <dbReference type="Proteomes" id="UP000002774"/>
    </source>
</evidence>